<evidence type="ECO:0000256" key="6">
    <source>
        <dbReference type="SAM" id="SignalP"/>
    </source>
</evidence>
<evidence type="ECO:0000313" key="9">
    <source>
        <dbReference type="EMBL" id="MQT13048.1"/>
    </source>
</evidence>
<accession>A0A6A7Y495</accession>
<dbReference type="PROSITE" id="PS00143">
    <property type="entry name" value="INSULINASE"/>
    <property type="match status" value="1"/>
</dbReference>
<dbReference type="AlphaFoldDB" id="A0A6A7Y495"/>
<protein>
    <submittedName>
        <fullName evidence="9">Insulinase family protein</fullName>
    </submittedName>
</protein>
<dbReference type="PANTHER" id="PTHR11851:SF49">
    <property type="entry name" value="MITOCHONDRIAL-PROCESSING PEPTIDASE SUBUNIT ALPHA"/>
    <property type="match status" value="1"/>
</dbReference>
<dbReference type="InterPro" id="IPR011765">
    <property type="entry name" value="Pept_M16_N"/>
</dbReference>
<feature type="domain" description="Peptidase M16 N-terminal" evidence="7">
    <location>
        <begin position="58"/>
        <end position="203"/>
    </location>
</feature>
<keyword evidence="10" id="KW-1185">Reference proteome</keyword>
<dbReference type="GO" id="GO:0004222">
    <property type="term" value="F:metalloendopeptidase activity"/>
    <property type="evidence" value="ECO:0007669"/>
    <property type="project" value="InterPro"/>
</dbReference>
<dbReference type="RefSeq" id="WP_153480791.1">
    <property type="nucleotide sequence ID" value="NZ_VWNA01000001.1"/>
</dbReference>
<dbReference type="Pfam" id="PF05193">
    <property type="entry name" value="Peptidase_M16_C"/>
    <property type="match status" value="1"/>
</dbReference>
<dbReference type="EMBL" id="VWNA01000001">
    <property type="protein sequence ID" value="MQT13048.1"/>
    <property type="molecule type" value="Genomic_DNA"/>
</dbReference>
<feature type="signal peptide" evidence="6">
    <location>
        <begin position="1"/>
        <end position="29"/>
    </location>
</feature>
<comment type="caution">
    <text evidence="9">The sequence shown here is derived from an EMBL/GenBank/DDBJ whole genome shotgun (WGS) entry which is preliminary data.</text>
</comment>
<dbReference type="InterPro" id="IPR050361">
    <property type="entry name" value="MPP/UQCRC_Complex"/>
</dbReference>
<dbReference type="SUPFAM" id="SSF63411">
    <property type="entry name" value="LuxS/MPP-like metallohydrolase"/>
    <property type="match status" value="2"/>
</dbReference>
<evidence type="ECO:0000256" key="3">
    <source>
        <dbReference type="ARBA" id="ARBA00023049"/>
    </source>
</evidence>
<evidence type="ECO:0000259" key="8">
    <source>
        <dbReference type="Pfam" id="PF05193"/>
    </source>
</evidence>
<evidence type="ECO:0000256" key="1">
    <source>
        <dbReference type="ARBA" id="ARBA00001947"/>
    </source>
</evidence>
<comment type="cofactor">
    <cofactor evidence="1">
        <name>Zn(2+)</name>
        <dbReference type="ChEBI" id="CHEBI:29105"/>
    </cofactor>
</comment>
<keyword evidence="3" id="KW-0645">Protease</keyword>
<dbReference type="InterPro" id="IPR001431">
    <property type="entry name" value="Pept_M16_Zn_BS"/>
</dbReference>
<feature type="domain" description="Peptidase M16 C-terminal" evidence="8">
    <location>
        <begin position="212"/>
        <end position="394"/>
    </location>
</feature>
<gene>
    <name evidence="9" type="ORF">F0357_10385</name>
</gene>
<keyword evidence="3" id="KW-0482">Metalloprotease</keyword>
<evidence type="ECO:0000313" key="10">
    <source>
        <dbReference type="Proteomes" id="UP000332515"/>
    </source>
</evidence>
<dbReference type="Proteomes" id="UP000332515">
    <property type="component" value="Unassembled WGS sequence"/>
</dbReference>
<evidence type="ECO:0000256" key="4">
    <source>
        <dbReference type="RuleBase" id="RU004447"/>
    </source>
</evidence>
<comment type="similarity">
    <text evidence="2 4">Belongs to the peptidase M16 family.</text>
</comment>
<evidence type="ECO:0000259" key="7">
    <source>
        <dbReference type="Pfam" id="PF00675"/>
    </source>
</evidence>
<evidence type="ECO:0000256" key="2">
    <source>
        <dbReference type="ARBA" id="ARBA00007261"/>
    </source>
</evidence>
<dbReference type="InterPro" id="IPR011249">
    <property type="entry name" value="Metalloenz_LuxS/M16"/>
</dbReference>
<feature type="region of interest" description="Disordered" evidence="5">
    <location>
        <begin position="461"/>
        <end position="482"/>
    </location>
</feature>
<keyword evidence="3" id="KW-0378">Hydrolase</keyword>
<dbReference type="GO" id="GO:0046872">
    <property type="term" value="F:metal ion binding"/>
    <property type="evidence" value="ECO:0007669"/>
    <property type="project" value="InterPro"/>
</dbReference>
<keyword evidence="6" id="KW-0732">Signal</keyword>
<dbReference type="PANTHER" id="PTHR11851">
    <property type="entry name" value="METALLOPROTEASE"/>
    <property type="match status" value="1"/>
</dbReference>
<proteinExistence type="inferred from homology"/>
<feature type="chain" id="PRO_5025693861" evidence="6">
    <location>
        <begin position="30"/>
        <end position="482"/>
    </location>
</feature>
<name>A0A6A7Y495_9HYPH</name>
<sequence>MRSGIARRLAVLLVAGTAFAPLAAPLAFADDAAPETTLPAPVIAPDMATFTLANGLQVVVIPDHRAPVVTHMIWYKAGAADEPSGKSGIAHFLEHLMFKGTKDHPAGAFSDTVASIGGEENAFTSNDYTAYFQQVAKDDLKLMMGFEADRMANLVLTDEVLKPEKQVVLQERAMRTENDPGAQLGEALDAALYVTHPYAIPVIGWRPEIENLQAKDALAFYDRFYTPNNAVVVVAGDVTPEEVKTLAEETYGKVARRADPGDRVRPSVPHLVPERIVKLVDERVSQPTVQQQWLVPSRRTATDNEAAALTVLAELVGGGSTSRLYDKLVRNDGPATSAGAFYQGGPRDAGRFVIYAAPRDGVTTEAAETALDAVITAVADKGVTADEVNRAKRSIVADSIYAQDNQGTLARIFGAGLATGLTIDQIRSWPSRIAAVSPADVQAVARKYLVPGEQVTGLLLPPPGTKPQNGGAVVPRLSNQEG</sequence>
<reference evidence="9 10" key="1">
    <citation type="submission" date="2019-09" db="EMBL/GenBank/DDBJ databases">
        <title>Segnochrobactrum spirostomi gen. nov., sp. nov., isolated from the ciliate Spirostomum cf. yagiui and description of a novel family, Segnochrobactraceae fam. nov. within the order Rhizobiales of the class Alphaproteobacteria.</title>
        <authorList>
            <person name="Akter S."/>
            <person name="Shazib S.U.A."/>
            <person name="Shin M.K."/>
        </authorList>
    </citation>
    <scope>NUCLEOTIDE SEQUENCE [LARGE SCALE GENOMIC DNA]</scope>
    <source>
        <strain evidence="9 10">Sp-1</strain>
    </source>
</reference>
<dbReference type="GO" id="GO:0006508">
    <property type="term" value="P:proteolysis"/>
    <property type="evidence" value="ECO:0007669"/>
    <property type="project" value="InterPro"/>
</dbReference>
<dbReference type="Pfam" id="PF00675">
    <property type="entry name" value="Peptidase_M16"/>
    <property type="match status" value="1"/>
</dbReference>
<dbReference type="Gene3D" id="3.30.830.10">
    <property type="entry name" value="Metalloenzyme, LuxS/M16 peptidase-like"/>
    <property type="match status" value="2"/>
</dbReference>
<evidence type="ECO:0000256" key="5">
    <source>
        <dbReference type="SAM" id="MobiDB-lite"/>
    </source>
</evidence>
<dbReference type="InterPro" id="IPR007863">
    <property type="entry name" value="Peptidase_M16_C"/>
</dbReference>
<organism evidence="9 10">
    <name type="scientific">Segnochrobactrum spirostomi</name>
    <dbReference type="NCBI Taxonomy" id="2608987"/>
    <lineage>
        <taxon>Bacteria</taxon>
        <taxon>Pseudomonadati</taxon>
        <taxon>Pseudomonadota</taxon>
        <taxon>Alphaproteobacteria</taxon>
        <taxon>Hyphomicrobiales</taxon>
        <taxon>Segnochrobactraceae</taxon>
        <taxon>Segnochrobactrum</taxon>
    </lineage>
</organism>